<comment type="caution">
    <text evidence="2">The sequence shown here is derived from an EMBL/GenBank/DDBJ whole genome shotgun (WGS) entry which is preliminary data.</text>
</comment>
<feature type="coiled-coil region" evidence="1">
    <location>
        <begin position="38"/>
        <end position="76"/>
    </location>
</feature>
<keyword evidence="1" id="KW-0175">Coiled coil</keyword>
<evidence type="ECO:0000256" key="1">
    <source>
        <dbReference type="SAM" id="Coils"/>
    </source>
</evidence>
<sequence length="76" mass="8533">MVVHLQAQNRNKPNIMKKVFAMFAVAGMLFTAACGNKTEEATEEIEVIIEETEEVIEEATEEIEEAMEEVTEEVEG</sequence>
<dbReference type="AlphaFoldDB" id="A0A8J3D0K7"/>
<reference evidence="2" key="2">
    <citation type="submission" date="2020-09" db="EMBL/GenBank/DDBJ databases">
        <authorList>
            <person name="Sun Q."/>
            <person name="Kim S."/>
        </authorList>
    </citation>
    <scope>NUCLEOTIDE SEQUENCE</scope>
    <source>
        <strain evidence="2">KCTC 23224</strain>
    </source>
</reference>
<name>A0A8J3D0K7_9BACT</name>
<protein>
    <submittedName>
        <fullName evidence="2">Uncharacterized protein</fullName>
    </submittedName>
</protein>
<evidence type="ECO:0000313" key="2">
    <source>
        <dbReference type="EMBL" id="GHB45616.1"/>
    </source>
</evidence>
<accession>A0A8J3D0K7</accession>
<keyword evidence="3" id="KW-1185">Reference proteome</keyword>
<organism evidence="2 3">
    <name type="scientific">Mongoliitalea lutea</name>
    <dbReference type="NCBI Taxonomy" id="849756"/>
    <lineage>
        <taxon>Bacteria</taxon>
        <taxon>Pseudomonadati</taxon>
        <taxon>Bacteroidota</taxon>
        <taxon>Cytophagia</taxon>
        <taxon>Cytophagales</taxon>
        <taxon>Cyclobacteriaceae</taxon>
        <taxon>Mongoliitalea</taxon>
    </lineage>
</organism>
<proteinExistence type="predicted"/>
<dbReference type="Proteomes" id="UP000642809">
    <property type="component" value="Unassembled WGS sequence"/>
</dbReference>
<reference evidence="2" key="1">
    <citation type="journal article" date="2014" name="Int. J. Syst. Evol. Microbiol.">
        <title>Complete genome sequence of Corynebacterium casei LMG S-19264T (=DSM 44701T), isolated from a smear-ripened cheese.</title>
        <authorList>
            <consortium name="US DOE Joint Genome Institute (JGI-PGF)"/>
            <person name="Walter F."/>
            <person name="Albersmeier A."/>
            <person name="Kalinowski J."/>
            <person name="Ruckert C."/>
        </authorList>
    </citation>
    <scope>NUCLEOTIDE SEQUENCE</scope>
    <source>
        <strain evidence="2">KCTC 23224</strain>
    </source>
</reference>
<evidence type="ECO:0000313" key="3">
    <source>
        <dbReference type="Proteomes" id="UP000642809"/>
    </source>
</evidence>
<gene>
    <name evidence="2" type="ORF">GCM10008106_28300</name>
</gene>
<dbReference type="EMBL" id="BMYF01000018">
    <property type="protein sequence ID" value="GHB45616.1"/>
    <property type="molecule type" value="Genomic_DNA"/>
</dbReference>